<accession>A0A316UWU7</accession>
<gene>
    <name evidence="1" type="ORF">BDZ90DRAFT_230608</name>
</gene>
<dbReference type="EMBL" id="KZ819663">
    <property type="protein sequence ID" value="PWN29759.1"/>
    <property type="molecule type" value="Genomic_DNA"/>
</dbReference>
<reference evidence="1 2" key="1">
    <citation type="journal article" date="2018" name="Mol. Biol. Evol.">
        <title>Broad Genomic Sampling Reveals a Smut Pathogenic Ancestry of the Fungal Clade Ustilaginomycotina.</title>
        <authorList>
            <person name="Kijpornyongpan T."/>
            <person name="Mondo S.J."/>
            <person name="Barry K."/>
            <person name="Sandor L."/>
            <person name="Lee J."/>
            <person name="Lipzen A."/>
            <person name="Pangilinan J."/>
            <person name="LaButti K."/>
            <person name="Hainaut M."/>
            <person name="Henrissat B."/>
            <person name="Grigoriev I.V."/>
            <person name="Spatafora J.W."/>
            <person name="Aime M.C."/>
        </authorList>
    </citation>
    <scope>NUCLEOTIDE SEQUENCE [LARGE SCALE GENOMIC DNA]</scope>
    <source>
        <strain evidence="1 2">MCA 5214</strain>
    </source>
</reference>
<dbReference type="Proteomes" id="UP000245884">
    <property type="component" value="Unassembled WGS sequence"/>
</dbReference>
<sequence length="96" mass="10241">MLRGDSAIAVTLAGTGWESGLADFREARHVKAQQTNAASSRKHLTSFKRRLMHFDLGARENSDGSGGCNGTQAGLSDAKLLNIQAEMGAPQPVHQH</sequence>
<dbReference type="GeneID" id="37027359"/>
<keyword evidence="2" id="KW-1185">Reference proteome</keyword>
<protein>
    <submittedName>
        <fullName evidence="1">Uncharacterized protein</fullName>
    </submittedName>
</protein>
<dbReference type="RefSeq" id="XP_025364371.1">
    <property type="nucleotide sequence ID" value="XM_025505536.1"/>
</dbReference>
<dbReference type="AlphaFoldDB" id="A0A316UWU7"/>
<name>A0A316UWU7_9BASI</name>
<evidence type="ECO:0000313" key="1">
    <source>
        <dbReference type="EMBL" id="PWN29759.1"/>
    </source>
</evidence>
<organism evidence="1 2">
    <name type="scientific">Jaminaea rosea</name>
    <dbReference type="NCBI Taxonomy" id="1569628"/>
    <lineage>
        <taxon>Eukaryota</taxon>
        <taxon>Fungi</taxon>
        <taxon>Dikarya</taxon>
        <taxon>Basidiomycota</taxon>
        <taxon>Ustilaginomycotina</taxon>
        <taxon>Exobasidiomycetes</taxon>
        <taxon>Microstromatales</taxon>
        <taxon>Microstromatales incertae sedis</taxon>
        <taxon>Jaminaea</taxon>
    </lineage>
</organism>
<evidence type="ECO:0000313" key="2">
    <source>
        <dbReference type="Proteomes" id="UP000245884"/>
    </source>
</evidence>
<proteinExistence type="predicted"/>